<keyword evidence="8" id="KW-1185">Reference proteome</keyword>
<evidence type="ECO:0000256" key="1">
    <source>
        <dbReference type="ARBA" id="ARBA00004651"/>
    </source>
</evidence>
<reference evidence="7 8" key="1">
    <citation type="submission" date="2021-12" db="EMBL/GenBank/DDBJ databases">
        <title>Genome sequence of Kibdelosporangium philippinense ATCC 49844.</title>
        <authorList>
            <person name="Fedorov E.A."/>
            <person name="Omeragic M."/>
            <person name="Shalygina K.F."/>
            <person name="Maclea K.S."/>
        </authorList>
    </citation>
    <scope>NUCLEOTIDE SEQUENCE [LARGE SCALE GENOMIC DNA]</scope>
    <source>
        <strain evidence="7 8">ATCC 49844</strain>
    </source>
</reference>
<gene>
    <name evidence="7" type="ORF">LWC34_07545</name>
</gene>
<organism evidence="7 8">
    <name type="scientific">Kibdelosporangium philippinense</name>
    <dbReference type="NCBI Taxonomy" id="211113"/>
    <lineage>
        <taxon>Bacteria</taxon>
        <taxon>Bacillati</taxon>
        <taxon>Actinomycetota</taxon>
        <taxon>Actinomycetes</taxon>
        <taxon>Pseudonocardiales</taxon>
        <taxon>Pseudonocardiaceae</taxon>
        <taxon>Kibdelosporangium</taxon>
    </lineage>
</organism>
<dbReference type="RefSeq" id="WP_233724083.1">
    <property type="nucleotide sequence ID" value="NZ_JAJVCN010000001.1"/>
</dbReference>
<evidence type="ECO:0000256" key="2">
    <source>
        <dbReference type="ARBA" id="ARBA00022475"/>
    </source>
</evidence>
<feature type="transmembrane region" description="Helical" evidence="6">
    <location>
        <begin position="202"/>
        <end position="225"/>
    </location>
</feature>
<keyword evidence="4 6" id="KW-1133">Transmembrane helix</keyword>
<comment type="caution">
    <text evidence="7">The sequence shown here is derived from an EMBL/GenBank/DDBJ whole genome shotgun (WGS) entry which is preliminary data.</text>
</comment>
<comment type="subcellular location">
    <subcellularLocation>
        <location evidence="1">Cell membrane</location>
        <topology evidence="1">Multi-pass membrane protein</topology>
    </subcellularLocation>
</comment>
<evidence type="ECO:0000313" key="8">
    <source>
        <dbReference type="Proteomes" id="UP001521150"/>
    </source>
</evidence>
<feature type="transmembrane region" description="Helical" evidence="6">
    <location>
        <begin position="283"/>
        <end position="306"/>
    </location>
</feature>
<feature type="transmembrane region" description="Helical" evidence="6">
    <location>
        <begin position="396"/>
        <end position="415"/>
    </location>
</feature>
<dbReference type="PIRSF" id="PIRSF006060">
    <property type="entry name" value="AA_transporter"/>
    <property type="match status" value="1"/>
</dbReference>
<keyword evidence="5 6" id="KW-0472">Membrane</keyword>
<keyword evidence="3 6" id="KW-0812">Transmembrane</keyword>
<feature type="transmembrane region" description="Helical" evidence="6">
    <location>
        <begin position="24"/>
        <end position="47"/>
    </location>
</feature>
<feature type="transmembrane region" description="Helical" evidence="6">
    <location>
        <begin position="100"/>
        <end position="125"/>
    </location>
</feature>
<evidence type="ECO:0000256" key="3">
    <source>
        <dbReference type="ARBA" id="ARBA00022692"/>
    </source>
</evidence>
<evidence type="ECO:0000313" key="7">
    <source>
        <dbReference type="EMBL" id="MCE7002684.1"/>
    </source>
</evidence>
<dbReference type="InterPro" id="IPR050367">
    <property type="entry name" value="APC_superfamily"/>
</dbReference>
<keyword evidence="2" id="KW-1003">Cell membrane</keyword>
<dbReference type="PANTHER" id="PTHR42770">
    <property type="entry name" value="AMINO ACID TRANSPORTER-RELATED"/>
    <property type="match status" value="1"/>
</dbReference>
<feature type="transmembrane region" description="Helical" evidence="6">
    <location>
        <begin position="137"/>
        <end position="153"/>
    </location>
</feature>
<feature type="transmembrane region" description="Helical" evidence="6">
    <location>
        <begin position="59"/>
        <end position="79"/>
    </location>
</feature>
<dbReference type="Gene3D" id="1.20.1740.10">
    <property type="entry name" value="Amino acid/polyamine transporter I"/>
    <property type="match status" value="1"/>
</dbReference>
<accession>A0ABS8Z446</accession>
<dbReference type="PANTHER" id="PTHR42770:SF11">
    <property type="entry name" value="INNER MEMBRANE TRANSPORT PROTEIN YBAT"/>
    <property type="match status" value="1"/>
</dbReference>
<feature type="transmembrane region" description="Helical" evidence="6">
    <location>
        <begin position="237"/>
        <end position="263"/>
    </location>
</feature>
<dbReference type="InterPro" id="IPR002293">
    <property type="entry name" value="AA/rel_permease1"/>
</dbReference>
<name>A0ABS8Z446_9PSEU</name>
<protein>
    <submittedName>
        <fullName evidence="7">APC family permease</fullName>
    </submittedName>
</protein>
<feature type="transmembrane region" description="Helical" evidence="6">
    <location>
        <begin position="421"/>
        <end position="440"/>
    </location>
</feature>
<dbReference type="Pfam" id="PF13520">
    <property type="entry name" value="AA_permease_2"/>
    <property type="match status" value="1"/>
</dbReference>
<feature type="transmembrane region" description="Helical" evidence="6">
    <location>
        <begin position="364"/>
        <end position="384"/>
    </location>
</feature>
<evidence type="ECO:0000256" key="6">
    <source>
        <dbReference type="SAM" id="Phobius"/>
    </source>
</evidence>
<evidence type="ECO:0000256" key="4">
    <source>
        <dbReference type="ARBA" id="ARBA00022989"/>
    </source>
</evidence>
<evidence type="ECO:0000256" key="5">
    <source>
        <dbReference type="ARBA" id="ARBA00023136"/>
    </source>
</evidence>
<sequence length="455" mass="47633">MTDTATPAKAALGSSEPRRLTRSIGVLGGTLLTLSCLTPASSLFVVVPPLLGETGTGTALTIALAALLCIGVALCYAELGTLVPSAGGEYAMVGIVAGRFAGWMMFVLSFVIVLIIPPIIALGTADYLHSVMDVDPRIAGAVVMLLGTLMGLLNLRANAWITGIFLVLEIVAIAVVAFLGFGNVQRPASVLVNPVTTDAVDTITIIAGLAVALFVLQGFTTAVYLSEEMHNPRRTVVRTVLWTLGIGALVVIIPVIAITLGAPDIETLTGGDIAAMVTSWSNTGVGVFVSLSIALAIINAVIVMVIQNSRVLYASARDRAWPDALNRAFGVVSNRFSSPWVSTVVVGVGGAALCFVPVATLSGVTSVVVAALYLGVAIATLVGRRGEHRGKLAWRMAGWPVLPALIAFVLIYVVVQQAPEDLWITLGVLVAATVYWVAYLRRRPADRWVVTVPTE</sequence>
<feature type="transmembrane region" description="Helical" evidence="6">
    <location>
        <begin position="340"/>
        <end position="358"/>
    </location>
</feature>
<feature type="transmembrane region" description="Helical" evidence="6">
    <location>
        <begin position="160"/>
        <end position="182"/>
    </location>
</feature>
<proteinExistence type="predicted"/>
<dbReference type="EMBL" id="JAJVCN010000001">
    <property type="protein sequence ID" value="MCE7002684.1"/>
    <property type="molecule type" value="Genomic_DNA"/>
</dbReference>
<dbReference type="Proteomes" id="UP001521150">
    <property type="component" value="Unassembled WGS sequence"/>
</dbReference>